<dbReference type="RefSeq" id="WP_002120164.1">
    <property type="nucleotide sequence ID" value="NZ_AHNQ02000025.1"/>
</dbReference>
<reference evidence="1 2" key="1">
    <citation type="submission" date="2012-09" db="EMBL/GenBank/DDBJ databases">
        <authorList>
            <person name="Harkins D.M."/>
            <person name="Durkin A.S."/>
            <person name="Brinkac L.M."/>
            <person name="Selengut J.D."/>
            <person name="Sanka R."/>
            <person name="DePew J."/>
            <person name="Purushe J."/>
            <person name="Chanthongthip A."/>
            <person name="Lattana O."/>
            <person name="Phetsouvanh R."/>
            <person name="Newton P.N."/>
            <person name="Vinetz J.M."/>
            <person name="Sutton G.G."/>
            <person name="Nelson W.C."/>
            <person name="Fouts D.E."/>
        </authorList>
    </citation>
    <scope>NUCLEOTIDE SEQUENCE [LARGE SCALE GENOMIC DNA]</scope>
    <source>
        <strain evidence="1 2">UI 12621</strain>
    </source>
</reference>
<evidence type="ECO:0008006" key="3">
    <source>
        <dbReference type="Google" id="ProtNLM"/>
    </source>
</evidence>
<name>A0A0F6HAL3_LEPIR</name>
<evidence type="ECO:0000313" key="1">
    <source>
        <dbReference type="EMBL" id="EKO25315.1"/>
    </source>
</evidence>
<evidence type="ECO:0000313" key="2">
    <source>
        <dbReference type="Proteomes" id="UP000006324"/>
    </source>
</evidence>
<protein>
    <recommendedName>
        <fullName evidence="3">Late control protein</fullName>
    </recommendedName>
</protein>
<comment type="caution">
    <text evidence="1">The sequence shown here is derived from an EMBL/GenBank/DDBJ whole genome shotgun (WGS) entry which is preliminary data.</text>
</comment>
<proteinExistence type="predicted"/>
<gene>
    <name evidence="1" type="ORF">LEP1GSC104_3494</name>
</gene>
<organism evidence="1 2">
    <name type="scientific">Leptospira interrogans str. UI 12621</name>
    <dbReference type="NCBI Taxonomy" id="1049937"/>
    <lineage>
        <taxon>Bacteria</taxon>
        <taxon>Pseudomonadati</taxon>
        <taxon>Spirochaetota</taxon>
        <taxon>Spirochaetia</taxon>
        <taxon>Leptospirales</taxon>
        <taxon>Leptospiraceae</taxon>
        <taxon>Leptospira</taxon>
    </lineage>
</organism>
<sequence>MALIMRQRLLIGGKILHKISEAELISGRKEPHAQLTIRLPKMKGYDSKAFKKGDLVRWWAWYEGYKESLEFEGKIVSISPKMPLEIVCRDGMYDLQLKTVNFNIDKMTIPSIVNRCISAEDVIPKIDPTIASIRLSYDILTAGKRAAFVLHRLKKYGIDAFFRNNFLVVQNPTKISAPAKKKVFQLGHNVIKDNLSTRESRPVKVKLRSYNIDTGRMQETTYTESGGEELIFDLDGISYSELKKRAEEIYHEIAGTGLVGEFETFGAPSVQHSEIITFKDPDDELRSKDIFVDKVVKTWSAKNATFRQVIHPAVVKFKDAV</sequence>
<accession>A0A0F6HAL3</accession>
<dbReference type="AlphaFoldDB" id="A0A0F6HAL3"/>
<dbReference type="EMBL" id="AHNQ02000025">
    <property type="protein sequence ID" value="EKO25315.1"/>
    <property type="molecule type" value="Genomic_DNA"/>
</dbReference>
<dbReference type="Proteomes" id="UP000006324">
    <property type="component" value="Unassembled WGS sequence"/>
</dbReference>